<name>A0A839EWI0_9HYPH</name>
<comment type="caution">
    <text evidence="1">The sequence shown here is derived from an EMBL/GenBank/DDBJ whole genome shotgun (WGS) entry which is preliminary data.</text>
</comment>
<reference evidence="1 2" key="1">
    <citation type="submission" date="2020-07" db="EMBL/GenBank/DDBJ databases">
        <title>Genomic Encyclopedia of Type Strains, Phase IV (KMG-V): Genome sequencing to study the core and pangenomes of soil and plant-associated prokaryotes.</title>
        <authorList>
            <person name="Whitman W."/>
        </authorList>
    </citation>
    <scope>NUCLEOTIDE SEQUENCE [LARGE SCALE GENOMIC DNA]</scope>
    <source>
        <strain evidence="1 2">AN3</strain>
    </source>
</reference>
<evidence type="ECO:0000313" key="1">
    <source>
        <dbReference type="EMBL" id="MBA8881666.1"/>
    </source>
</evidence>
<sequence>MFSLYALARFFKWLFRPEFHPRCAYTRGYYSAISQQDFHSYPSPNPFIPGSDEFRDWNAGFADGLCEVLDSTSS</sequence>
<dbReference type="AlphaFoldDB" id="A0A839EWI0"/>
<gene>
    <name evidence="1" type="ORF">FHW16_005411</name>
</gene>
<accession>A0A839EWI0</accession>
<protein>
    <submittedName>
        <fullName evidence="1">Uncharacterized protein</fullName>
    </submittedName>
</protein>
<organism evidence="1 2">
    <name type="scientific">Phyllobacterium myrsinacearum</name>
    <dbReference type="NCBI Taxonomy" id="28101"/>
    <lineage>
        <taxon>Bacteria</taxon>
        <taxon>Pseudomonadati</taxon>
        <taxon>Pseudomonadota</taxon>
        <taxon>Alphaproteobacteria</taxon>
        <taxon>Hyphomicrobiales</taxon>
        <taxon>Phyllobacteriaceae</taxon>
        <taxon>Phyllobacterium</taxon>
    </lineage>
</organism>
<keyword evidence="2" id="KW-1185">Reference proteome</keyword>
<evidence type="ECO:0000313" key="2">
    <source>
        <dbReference type="Proteomes" id="UP000549052"/>
    </source>
</evidence>
<dbReference type="Proteomes" id="UP000549052">
    <property type="component" value="Unassembled WGS sequence"/>
</dbReference>
<dbReference type="EMBL" id="JACGXN010000016">
    <property type="protein sequence ID" value="MBA8881666.1"/>
    <property type="molecule type" value="Genomic_DNA"/>
</dbReference>
<proteinExistence type="predicted"/>